<dbReference type="InterPro" id="IPR034016">
    <property type="entry name" value="M1_APN-typ"/>
</dbReference>
<evidence type="ECO:0000313" key="12">
    <source>
        <dbReference type="EMBL" id="QHT01141.1"/>
    </source>
</evidence>
<comment type="similarity">
    <text evidence="2">Belongs to the peptidase M1 family.</text>
</comment>
<evidence type="ECO:0000256" key="2">
    <source>
        <dbReference type="ARBA" id="ARBA00010136"/>
    </source>
</evidence>
<dbReference type="Gene3D" id="1.25.50.20">
    <property type="match status" value="1"/>
</dbReference>
<evidence type="ECO:0000256" key="5">
    <source>
        <dbReference type="ARBA" id="ARBA00022723"/>
    </source>
</evidence>
<feature type="domain" description="Aminopeptidase N-like N-terminal" evidence="11">
    <location>
        <begin position="12"/>
        <end position="181"/>
    </location>
</feature>
<proteinExistence type="inferred from homology"/>
<reference evidence="12" key="1">
    <citation type="journal article" date="2020" name="Nature">
        <title>Giant virus diversity and host interactions through global metagenomics.</title>
        <authorList>
            <person name="Schulz F."/>
            <person name="Roux S."/>
            <person name="Paez-Espino D."/>
            <person name="Jungbluth S."/>
            <person name="Walsh D.A."/>
            <person name="Denef V.J."/>
            <person name="McMahon K.D."/>
            <person name="Konstantinidis K.T."/>
            <person name="Eloe-Fadrosh E.A."/>
            <person name="Kyrpides N.C."/>
            <person name="Woyke T."/>
        </authorList>
    </citation>
    <scope>NUCLEOTIDE SEQUENCE</scope>
    <source>
        <strain evidence="12">GVMAG-M-3300020192-26</strain>
    </source>
</reference>
<dbReference type="Pfam" id="PF11838">
    <property type="entry name" value="ERAP1_C"/>
    <property type="match status" value="1"/>
</dbReference>
<feature type="domain" description="Peptidase M1 membrane alanine aminopeptidase" evidence="9">
    <location>
        <begin position="214"/>
        <end position="430"/>
    </location>
</feature>
<dbReference type="InterPro" id="IPR042097">
    <property type="entry name" value="Aminopeptidase_N-like_N_sf"/>
</dbReference>
<evidence type="ECO:0000256" key="8">
    <source>
        <dbReference type="ARBA" id="ARBA00023049"/>
    </source>
</evidence>
<dbReference type="FunFam" id="1.10.390.10:FF:000001">
    <property type="entry name" value="Aminopeptidase"/>
    <property type="match status" value="1"/>
</dbReference>
<dbReference type="PANTHER" id="PTHR11533:SF299">
    <property type="entry name" value="AMINOPEPTIDASE"/>
    <property type="match status" value="1"/>
</dbReference>
<dbReference type="GO" id="GO:0005737">
    <property type="term" value="C:cytoplasm"/>
    <property type="evidence" value="ECO:0007669"/>
    <property type="project" value="TreeGrafter"/>
</dbReference>
<dbReference type="GO" id="GO:0070006">
    <property type="term" value="F:metalloaminopeptidase activity"/>
    <property type="evidence" value="ECO:0007669"/>
    <property type="project" value="TreeGrafter"/>
</dbReference>
<keyword evidence="5" id="KW-0479">Metal-binding</keyword>
<evidence type="ECO:0000256" key="1">
    <source>
        <dbReference type="ARBA" id="ARBA00001947"/>
    </source>
</evidence>
<name>A0A6C0C9N1_9ZZZZ</name>
<dbReference type="GO" id="GO:0005615">
    <property type="term" value="C:extracellular space"/>
    <property type="evidence" value="ECO:0007669"/>
    <property type="project" value="TreeGrafter"/>
</dbReference>
<feature type="domain" description="ERAP1-like C-terminal" evidence="10">
    <location>
        <begin position="491"/>
        <end position="797"/>
    </location>
</feature>
<dbReference type="GO" id="GO:0016020">
    <property type="term" value="C:membrane"/>
    <property type="evidence" value="ECO:0007669"/>
    <property type="project" value="TreeGrafter"/>
</dbReference>
<keyword evidence="8" id="KW-0482">Metalloprotease</keyword>
<dbReference type="CDD" id="cd09601">
    <property type="entry name" value="M1_APN-Q_like"/>
    <property type="match status" value="1"/>
</dbReference>
<evidence type="ECO:0000256" key="6">
    <source>
        <dbReference type="ARBA" id="ARBA00022801"/>
    </source>
</evidence>
<keyword evidence="7" id="KW-0862">Zinc</keyword>
<evidence type="ECO:0000259" key="10">
    <source>
        <dbReference type="Pfam" id="PF11838"/>
    </source>
</evidence>
<dbReference type="InterPro" id="IPR024571">
    <property type="entry name" value="ERAP1-like_C_dom"/>
</dbReference>
<protein>
    <recommendedName>
        <fullName evidence="13">Aminopeptidase</fullName>
    </recommendedName>
</protein>
<dbReference type="InterPro" id="IPR045357">
    <property type="entry name" value="Aminopeptidase_N-like_N"/>
</dbReference>
<keyword evidence="4" id="KW-0645">Protease</keyword>
<evidence type="ECO:0000256" key="3">
    <source>
        <dbReference type="ARBA" id="ARBA00022438"/>
    </source>
</evidence>
<dbReference type="SUPFAM" id="SSF63737">
    <property type="entry name" value="Leukotriene A4 hydrolase N-terminal domain"/>
    <property type="match status" value="1"/>
</dbReference>
<dbReference type="InterPro" id="IPR014782">
    <property type="entry name" value="Peptidase_M1_dom"/>
</dbReference>
<dbReference type="Gene3D" id="1.10.390.10">
    <property type="entry name" value="Neutral Protease Domain 2"/>
    <property type="match status" value="1"/>
</dbReference>
<evidence type="ECO:0000259" key="9">
    <source>
        <dbReference type="Pfam" id="PF01433"/>
    </source>
</evidence>
<dbReference type="EMBL" id="MN739364">
    <property type="protein sequence ID" value="QHT01141.1"/>
    <property type="molecule type" value="Genomic_DNA"/>
</dbReference>
<evidence type="ECO:0000256" key="4">
    <source>
        <dbReference type="ARBA" id="ARBA00022670"/>
    </source>
</evidence>
<evidence type="ECO:0000259" key="11">
    <source>
        <dbReference type="Pfam" id="PF17900"/>
    </source>
</evidence>
<comment type="cofactor">
    <cofactor evidence="1">
        <name>Zn(2+)</name>
        <dbReference type="ChEBI" id="CHEBI:29105"/>
    </cofactor>
</comment>
<dbReference type="AlphaFoldDB" id="A0A6C0C9N1"/>
<dbReference type="GO" id="GO:0006508">
    <property type="term" value="P:proteolysis"/>
    <property type="evidence" value="ECO:0007669"/>
    <property type="project" value="UniProtKB-KW"/>
</dbReference>
<dbReference type="GO" id="GO:0008270">
    <property type="term" value="F:zinc ion binding"/>
    <property type="evidence" value="ECO:0007669"/>
    <property type="project" value="InterPro"/>
</dbReference>
<dbReference type="GO" id="GO:0043171">
    <property type="term" value="P:peptide catabolic process"/>
    <property type="evidence" value="ECO:0007669"/>
    <property type="project" value="TreeGrafter"/>
</dbReference>
<dbReference type="InterPro" id="IPR050344">
    <property type="entry name" value="Peptidase_M1_aminopeptidases"/>
</dbReference>
<dbReference type="Pfam" id="PF01433">
    <property type="entry name" value="Peptidase_M1"/>
    <property type="match status" value="1"/>
</dbReference>
<dbReference type="SUPFAM" id="SSF55486">
    <property type="entry name" value="Metalloproteases ('zincins'), catalytic domain"/>
    <property type="match status" value="1"/>
</dbReference>
<dbReference type="PANTHER" id="PTHR11533">
    <property type="entry name" value="PROTEASE M1 ZINC METALLOPROTEASE"/>
    <property type="match status" value="1"/>
</dbReference>
<evidence type="ECO:0008006" key="13">
    <source>
        <dbReference type="Google" id="ProtNLM"/>
    </source>
</evidence>
<dbReference type="InterPro" id="IPR027268">
    <property type="entry name" value="Peptidase_M4/M1_CTD_sf"/>
</dbReference>
<dbReference type="PRINTS" id="PR00756">
    <property type="entry name" value="ALADIPTASE"/>
</dbReference>
<keyword evidence="3" id="KW-0031">Aminopeptidase</keyword>
<evidence type="ECO:0000256" key="7">
    <source>
        <dbReference type="ARBA" id="ARBA00022833"/>
    </source>
</evidence>
<dbReference type="Pfam" id="PF17900">
    <property type="entry name" value="Peptidase_M1_N"/>
    <property type="match status" value="1"/>
</dbReference>
<organism evidence="12">
    <name type="scientific">viral metagenome</name>
    <dbReference type="NCBI Taxonomy" id="1070528"/>
    <lineage>
        <taxon>unclassified sequences</taxon>
        <taxon>metagenomes</taxon>
        <taxon>organismal metagenomes</taxon>
    </lineage>
</organism>
<dbReference type="InterPro" id="IPR001930">
    <property type="entry name" value="Peptidase_M1"/>
</dbReference>
<accession>A0A6C0C9N1</accession>
<dbReference type="Gene3D" id="2.60.40.1730">
    <property type="entry name" value="tricorn interacting facor f3 domain"/>
    <property type="match status" value="1"/>
</dbReference>
<dbReference type="GO" id="GO:0042277">
    <property type="term" value="F:peptide binding"/>
    <property type="evidence" value="ECO:0007669"/>
    <property type="project" value="TreeGrafter"/>
</dbReference>
<keyword evidence="6" id="KW-0378">Hydrolase</keyword>
<sequence length="807" mass="94213">MNDFRLKTTTIPKHYHVIIKPSGNIFGGICYVTYEQQNDSPEMILHGADLQIVSATLNNVRCKKIIYVTEYQQVKLIFDHLPRQGTIKISYVGQISSDKTTGVYKSIRKDDIIISTQFQSHYARYCFPCFDEPCFKATFQLEIFAPKDKIVLSNTPEISQKNYGKYILHTFATTPKMSTYIVAFYIGTDNFIEDSINNISVRVYSYKDPKYSQFALKVAIESLRYMTEYFGIPYPLKKMDLVSLPKFMAGAMENWGLITFTASALLCQDNTTPADKLVIATTVSHEIAHQWFGNLVTMEWWSDLWLNESFATWMSWETLDHIFPEWRVWEHYYKKETTDAFELDSMTCSHSICNNVTETDKIMEGFDSISYAKGSNIIRLVIKLVGVKLFREGIRHYLQKHSYGNATTDDLWESLEFVSQKSIKNMMHNWLNQKNYPYIHISYHGVADNYLDITQYSFCQIDSNILWSIPLTDEVILSDKRLIIGKDKIFTKINKNVWGFYRICYSKKILSKILSERFTSLSMIDLSGMVADLFALLFINQTKSNDYFARLKYIVDNISTTDLRSMHLLLHVIYEHFIYTKYVNNRRFLTTFREILKPFVMRLEEKYSGNKSDDLNDMCAHDVIFKLMCELRTPLAIKYCIDDVADFFADPIQSLNKSMTVTFPSIIGDNNELFDKLFVNVKNNPSVIYVLGFTNDLTRYIKTLDLFNQHITSDANMEILFRVAGKNKNLNKHMYTYIKKNWDMIWQVYQHNFFGLKSIIGTLEYIVCDDEMLDDIKSFFKDKVSIQGSVQKMIEKININKRFVMVV</sequence>